<accession>A0A085MFS9</accession>
<dbReference type="EMBL" id="KL363196">
    <property type="protein sequence ID" value="KFD56075.1"/>
    <property type="molecule type" value="Genomic_DNA"/>
</dbReference>
<sequence length="103" mass="11416">MTPSTHCVCWPWLGDPVLIHGCHYFTIRNARLNRCAKALTCSPFLGSHGSAQHSRRSPPTGISAEVHRIYGHHTDTRTTPNGESRQDHLPAPSEVIPLLFATH</sequence>
<dbReference type="Proteomes" id="UP000030764">
    <property type="component" value="Unassembled WGS sequence"/>
</dbReference>
<evidence type="ECO:0000313" key="2">
    <source>
        <dbReference type="EMBL" id="KFD56075.1"/>
    </source>
</evidence>
<name>A0A085MFS9_9BILA</name>
<evidence type="ECO:0000256" key="1">
    <source>
        <dbReference type="SAM" id="MobiDB-lite"/>
    </source>
</evidence>
<organism evidence="2 3">
    <name type="scientific">Trichuris suis</name>
    <name type="common">pig whipworm</name>
    <dbReference type="NCBI Taxonomy" id="68888"/>
    <lineage>
        <taxon>Eukaryota</taxon>
        <taxon>Metazoa</taxon>
        <taxon>Ecdysozoa</taxon>
        <taxon>Nematoda</taxon>
        <taxon>Enoplea</taxon>
        <taxon>Dorylaimia</taxon>
        <taxon>Trichinellida</taxon>
        <taxon>Trichuridae</taxon>
        <taxon>Trichuris</taxon>
    </lineage>
</organism>
<evidence type="ECO:0000313" key="3">
    <source>
        <dbReference type="Proteomes" id="UP000030764"/>
    </source>
</evidence>
<feature type="compositionally biased region" description="Basic and acidic residues" evidence="1">
    <location>
        <begin position="65"/>
        <end position="76"/>
    </location>
</feature>
<keyword evidence="3" id="KW-1185">Reference proteome</keyword>
<dbReference type="AlphaFoldDB" id="A0A085MFS9"/>
<gene>
    <name evidence="2" type="ORF">M513_03199</name>
</gene>
<protein>
    <submittedName>
        <fullName evidence="2">Uncharacterized protein</fullName>
    </submittedName>
</protein>
<proteinExistence type="predicted"/>
<feature type="region of interest" description="Disordered" evidence="1">
    <location>
        <begin position="46"/>
        <end position="103"/>
    </location>
</feature>
<reference evidence="2 3" key="1">
    <citation type="journal article" date="2014" name="Nat. Genet.">
        <title>Genome and transcriptome of the porcine whipworm Trichuris suis.</title>
        <authorList>
            <person name="Jex A.R."/>
            <person name="Nejsum P."/>
            <person name="Schwarz E.M."/>
            <person name="Hu L."/>
            <person name="Young N.D."/>
            <person name="Hall R.S."/>
            <person name="Korhonen P.K."/>
            <person name="Liao S."/>
            <person name="Thamsborg S."/>
            <person name="Xia J."/>
            <person name="Xu P."/>
            <person name="Wang S."/>
            <person name="Scheerlinck J.P."/>
            <person name="Hofmann A."/>
            <person name="Sternberg P.W."/>
            <person name="Wang J."/>
            <person name="Gasser R.B."/>
        </authorList>
    </citation>
    <scope>NUCLEOTIDE SEQUENCE [LARGE SCALE GENOMIC DNA]</scope>
    <source>
        <strain evidence="2">DCEP-RM93M</strain>
    </source>
</reference>